<keyword evidence="9" id="KW-1185">Reference proteome</keyword>
<comment type="caution">
    <text evidence="8">The sequence shown here is derived from an EMBL/GenBank/DDBJ whole genome shotgun (WGS) entry which is preliminary data.</text>
</comment>
<gene>
    <name evidence="8" type="ORF">EFB08_03990</name>
</gene>
<dbReference type="InterPro" id="IPR013149">
    <property type="entry name" value="ADH-like_C"/>
</dbReference>
<dbReference type="OrthoDB" id="9787435at2"/>
<evidence type="ECO:0000256" key="2">
    <source>
        <dbReference type="ARBA" id="ARBA00022723"/>
    </source>
</evidence>
<dbReference type="GO" id="GO:0016491">
    <property type="term" value="F:oxidoreductase activity"/>
    <property type="evidence" value="ECO:0007669"/>
    <property type="project" value="UniProtKB-KW"/>
</dbReference>
<dbReference type="CDD" id="cd08283">
    <property type="entry name" value="FDH_like_1"/>
    <property type="match status" value="1"/>
</dbReference>
<accession>A0A3M9MZ80</accession>
<dbReference type="Gene3D" id="3.40.50.720">
    <property type="entry name" value="NAD(P)-binding Rossmann-like Domain"/>
    <property type="match status" value="1"/>
</dbReference>
<dbReference type="RefSeq" id="WP_123125655.1">
    <property type="nucleotide sequence ID" value="NZ_RJJD01000002.1"/>
</dbReference>
<reference evidence="8 9" key="1">
    <citation type="submission" date="2018-11" db="EMBL/GenBank/DDBJ databases">
        <title>Rufibacter latericius sp. nov., isolated from water in Baiyang Lake.</title>
        <authorList>
            <person name="Yang Y."/>
        </authorList>
    </citation>
    <scope>NUCLEOTIDE SEQUENCE [LARGE SCALE GENOMIC DNA]</scope>
    <source>
        <strain evidence="8 9">R-22-1c-1</strain>
    </source>
</reference>
<dbReference type="Pfam" id="PF00107">
    <property type="entry name" value="ADH_zinc_N"/>
    <property type="match status" value="1"/>
</dbReference>
<feature type="domain" description="Alcohol dehydrogenase-like N-terminal" evidence="7">
    <location>
        <begin position="25"/>
        <end position="157"/>
    </location>
</feature>
<dbReference type="InterPro" id="IPR013154">
    <property type="entry name" value="ADH-like_N"/>
</dbReference>
<comment type="cofactor">
    <cofactor evidence="1 5">
        <name>Zn(2+)</name>
        <dbReference type="ChEBI" id="CHEBI:29105"/>
    </cofactor>
</comment>
<comment type="similarity">
    <text evidence="5">Belongs to the zinc-containing alcohol dehydrogenase family.</text>
</comment>
<dbReference type="PANTHER" id="PTHR42813">
    <property type="entry name" value="ZINC-TYPE ALCOHOL DEHYDROGENASE-LIKE"/>
    <property type="match status" value="1"/>
</dbReference>
<dbReference type="InterPro" id="IPR036291">
    <property type="entry name" value="NAD(P)-bd_dom_sf"/>
</dbReference>
<evidence type="ECO:0000256" key="3">
    <source>
        <dbReference type="ARBA" id="ARBA00022833"/>
    </source>
</evidence>
<evidence type="ECO:0000313" key="9">
    <source>
        <dbReference type="Proteomes" id="UP000272117"/>
    </source>
</evidence>
<sequence length="391" mass="42648">MKAICWEGINKVSTERVPDPTILNPRDAIVRVFLSSVCGSDLHLLGGYIPAMRSGDIIGHEFMGEIVEVGPEVKNLKKGDRVVVCSVLACGGCEYCDREEYSLCDNSNAEPEWTEKAYGYPVAGIFGYSHALGGYAGSHAEYTRVPFADNVCFKVPDGVSNESALFTSDAFPTGYMAADFAGIEPGDTVVVWGCGGVGLMAMHSAWLLGAGRVIAIDQYPYRLEQARLRANAEVLNFKEVDMLEALKQMTGGRGPDRCIDCVGMEANSTGIEKVYDYAKQYARLQSDRPSVLRQAIMACRKGGTVSIIGVYGGFIDKFPMGPAMNKGLTFRMGQQFGQRYIPKLLDIVARGEVDPAYLLTHKLPLDKGQEGYMMFKEKANNNMRSVFAPAG</sequence>
<evidence type="ECO:0000256" key="4">
    <source>
        <dbReference type="ARBA" id="ARBA00023002"/>
    </source>
</evidence>
<dbReference type="InterPro" id="IPR002328">
    <property type="entry name" value="ADH_Zn_CS"/>
</dbReference>
<dbReference type="PANTHER" id="PTHR42813:SF2">
    <property type="entry name" value="DEHYDROGENASE, ZINC-CONTAINING, PUTATIVE (AFU_ORTHOLOGUE AFUA_2G02810)-RELATED"/>
    <property type="match status" value="1"/>
</dbReference>
<organism evidence="8 9">
    <name type="scientific">Rufibacter latericius</name>
    <dbReference type="NCBI Taxonomy" id="2487040"/>
    <lineage>
        <taxon>Bacteria</taxon>
        <taxon>Pseudomonadati</taxon>
        <taxon>Bacteroidota</taxon>
        <taxon>Cytophagia</taxon>
        <taxon>Cytophagales</taxon>
        <taxon>Hymenobacteraceae</taxon>
        <taxon>Rufibacter</taxon>
    </lineage>
</organism>
<dbReference type="SUPFAM" id="SSF50129">
    <property type="entry name" value="GroES-like"/>
    <property type="match status" value="1"/>
</dbReference>
<dbReference type="PROSITE" id="PS00059">
    <property type="entry name" value="ADH_ZINC"/>
    <property type="match status" value="1"/>
</dbReference>
<dbReference type="EMBL" id="RJJD01000002">
    <property type="protein sequence ID" value="RNI30437.1"/>
    <property type="molecule type" value="Genomic_DNA"/>
</dbReference>
<evidence type="ECO:0000259" key="6">
    <source>
        <dbReference type="Pfam" id="PF00107"/>
    </source>
</evidence>
<evidence type="ECO:0000256" key="5">
    <source>
        <dbReference type="RuleBase" id="RU361277"/>
    </source>
</evidence>
<dbReference type="SUPFAM" id="SSF51735">
    <property type="entry name" value="NAD(P)-binding Rossmann-fold domains"/>
    <property type="match status" value="1"/>
</dbReference>
<dbReference type="InterPro" id="IPR011032">
    <property type="entry name" value="GroES-like_sf"/>
</dbReference>
<feature type="domain" description="Alcohol dehydrogenase-like C-terminal" evidence="6">
    <location>
        <begin position="196"/>
        <end position="266"/>
    </location>
</feature>
<dbReference type="Gene3D" id="3.90.180.10">
    <property type="entry name" value="Medium-chain alcohol dehydrogenases, catalytic domain"/>
    <property type="match status" value="1"/>
</dbReference>
<dbReference type="GO" id="GO:0008270">
    <property type="term" value="F:zinc ion binding"/>
    <property type="evidence" value="ECO:0007669"/>
    <property type="project" value="InterPro"/>
</dbReference>
<evidence type="ECO:0000259" key="7">
    <source>
        <dbReference type="Pfam" id="PF08240"/>
    </source>
</evidence>
<name>A0A3M9MZ80_9BACT</name>
<evidence type="ECO:0000313" key="8">
    <source>
        <dbReference type="EMBL" id="RNI30437.1"/>
    </source>
</evidence>
<evidence type="ECO:0000256" key="1">
    <source>
        <dbReference type="ARBA" id="ARBA00001947"/>
    </source>
</evidence>
<keyword evidence="3 5" id="KW-0862">Zinc</keyword>
<dbReference type="Pfam" id="PF08240">
    <property type="entry name" value="ADH_N"/>
    <property type="match status" value="1"/>
</dbReference>
<keyword evidence="4" id="KW-0560">Oxidoreductase</keyword>
<proteinExistence type="inferred from homology"/>
<dbReference type="AlphaFoldDB" id="A0A3M9MZ80"/>
<dbReference type="Proteomes" id="UP000272117">
    <property type="component" value="Unassembled WGS sequence"/>
</dbReference>
<protein>
    <submittedName>
        <fullName evidence="8">Glutathione-dependent formaldehyde dehydrogenase</fullName>
    </submittedName>
</protein>
<keyword evidence="2 5" id="KW-0479">Metal-binding</keyword>